<keyword evidence="3" id="KW-0326">Glycosidase</keyword>
<reference evidence="6 7" key="1">
    <citation type="submission" date="2017-11" db="EMBL/GenBank/DDBJ databases">
        <title>De novo assembly and phasing of dikaryotic genomes from two isolates of Puccinia coronata f. sp. avenae, the causal agent of oat crown rust.</title>
        <authorList>
            <person name="Miller M.E."/>
            <person name="Zhang Y."/>
            <person name="Omidvar V."/>
            <person name="Sperschneider J."/>
            <person name="Schwessinger B."/>
            <person name="Raley C."/>
            <person name="Palmer J.M."/>
            <person name="Garnica D."/>
            <person name="Upadhyaya N."/>
            <person name="Rathjen J."/>
            <person name="Taylor J.M."/>
            <person name="Park R.F."/>
            <person name="Dodds P.N."/>
            <person name="Hirsch C.D."/>
            <person name="Kianian S.F."/>
            <person name="Figueroa M."/>
        </authorList>
    </citation>
    <scope>NUCLEOTIDE SEQUENCE [LARGE SCALE GENOMIC DNA]</scope>
    <source>
        <strain evidence="6">12SD80</strain>
    </source>
</reference>
<dbReference type="GO" id="GO:0009251">
    <property type="term" value="P:glucan catabolic process"/>
    <property type="evidence" value="ECO:0007669"/>
    <property type="project" value="TreeGrafter"/>
</dbReference>
<evidence type="ECO:0000313" key="7">
    <source>
        <dbReference type="Proteomes" id="UP000235392"/>
    </source>
</evidence>
<evidence type="ECO:0000256" key="3">
    <source>
        <dbReference type="ARBA" id="ARBA00023295"/>
    </source>
</evidence>
<evidence type="ECO:0000313" key="6">
    <source>
        <dbReference type="EMBL" id="PLW43344.1"/>
    </source>
</evidence>
<feature type="compositionally biased region" description="Basic and acidic residues" evidence="4">
    <location>
        <begin position="157"/>
        <end position="168"/>
    </location>
</feature>
<feature type="region of interest" description="Disordered" evidence="4">
    <location>
        <begin position="278"/>
        <end position="319"/>
    </location>
</feature>
<dbReference type="AlphaFoldDB" id="A0A2N5V037"/>
<feature type="compositionally biased region" description="Basic residues" evidence="4">
    <location>
        <begin position="293"/>
        <end position="308"/>
    </location>
</feature>
<dbReference type="Proteomes" id="UP000235392">
    <property type="component" value="Unassembled WGS sequence"/>
</dbReference>
<dbReference type="InterPro" id="IPR050546">
    <property type="entry name" value="Glycosyl_Hydrlase_16"/>
</dbReference>
<dbReference type="PANTHER" id="PTHR10963:SF24">
    <property type="entry name" value="GLYCOSIDASE C21B10.07-RELATED"/>
    <property type="match status" value="1"/>
</dbReference>
<dbReference type="PROSITE" id="PS51762">
    <property type="entry name" value="GH16_2"/>
    <property type="match status" value="1"/>
</dbReference>
<comment type="caution">
    <text evidence="6">The sequence shown here is derived from an EMBL/GenBank/DDBJ whole genome shotgun (WGS) entry which is preliminary data.</text>
</comment>
<name>A0A2N5V037_9BASI</name>
<keyword evidence="2" id="KW-0378">Hydrolase</keyword>
<evidence type="ECO:0000256" key="2">
    <source>
        <dbReference type="ARBA" id="ARBA00022801"/>
    </source>
</evidence>
<feature type="domain" description="GH16" evidence="5">
    <location>
        <begin position="345"/>
        <end position="621"/>
    </location>
</feature>
<dbReference type="SUPFAM" id="SSF49899">
    <property type="entry name" value="Concanavalin A-like lectins/glucanases"/>
    <property type="match status" value="1"/>
</dbReference>
<evidence type="ECO:0000259" key="5">
    <source>
        <dbReference type="PROSITE" id="PS51762"/>
    </source>
</evidence>
<gene>
    <name evidence="6" type="ORF">PCASD_06110</name>
</gene>
<proteinExistence type="inferred from homology"/>
<evidence type="ECO:0000256" key="1">
    <source>
        <dbReference type="ARBA" id="ARBA00006865"/>
    </source>
</evidence>
<organism evidence="6 7">
    <name type="scientific">Puccinia coronata f. sp. avenae</name>
    <dbReference type="NCBI Taxonomy" id="200324"/>
    <lineage>
        <taxon>Eukaryota</taxon>
        <taxon>Fungi</taxon>
        <taxon>Dikarya</taxon>
        <taxon>Basidiomycota</taxon>
        <taxon>Pucciniomycotina</taxon>
        <taxon>Pucciniomycetes</taxon>
        <taxon>Pucciniales</taxon>
        <taxon>Pucciniaceae</taxon>
        <taxon>Puccinia</taxon>
    </lineage>
</organism>
<feature type="region of interest" description="Disordered" evidence="4">
    <location>
        <begin position="149"/>
        <end position="174"/>
    </location>
</feature>
<dbReference type="FunFam" id="2.60.120.200:FF:000114">
    <property type="entry name" value="Probable endo-1,3(4)-beta-glucanase NFIA_089530"/>
    <property type="match status" value="1"/>
</dbReference>
<dbReference type="GO" id="GO:0004553">
    <property type="term" value="F:hydrolase activity, hydrolyzing O-glycosyl compounds"/>
    <property type="evidence" value="ECO:0007669"/>
    <property type="project" value="InterPro"/>
</dbReference>
<dbReference type="PANTHER" id="PTHR10963">
    <property type="entry name" value="GLYCOSYL HYDROLASE-RELATED"/>
    <property type="match status" value="1"/>
</dbReference>
<evidence type="ECO:0000256" key="4">
    <source>
        <dbReference type="SAM" id="MobiDB-lite"/>
    </source>
</evidence>
<dbReference type="EMBL" id="PGCI01000069">
    <property type="protein sequence ID" value="PLW43344.1"/>
    <property type="molecule type" value="Genomic_DNA"/>
</dbReference>
<comment type="similarity">
    <text evidence="1">Belongs to the glycosyl hydrolase 16 family.</text>
</comment>
<sequence length="653" mass="71995">MHLFEITSTTWRRGKKQVLLPIQQPEIAISTWHYNLCPPAALSKSAQQSGRNWFDSNPSTTIWNSRWDESILALQDIEVDQTFCSYSTTVDPAGQKVDSSVWTDAPTSHWTAGAGPFSGIRKPIFGQPSDWHFLPCRASLVSNKRELGSRATSSHSLNEDPEHRRAEQCRVSSEASTYPESLDLTSPATLNLLHCSSFAQCRGSEQSCLRSSALYTTRSEPAALSQHLLELKLLYHLTLIRNIHTLINMPHTTTLSTAFLLSSLLLLNLLLTPVECSPEPKHHPKSRQQSESHHHKHHSHRSGRKNHSRQQVDSEDYGSELYNPNTNLLGLNISSAITLSVTREATSSGKKYNLTLNSAGTKFFDDWNFFSESDPTHGLVTYQPVADAWKHGLVSVGPSSLDTSLITAKMKVDNTSWLATGEGRKSVRLTSKKSFKYGLLVLDAIKMPFGCSTWPAFWTVGNNWPQDGEIDIVEGVNMLNTNQMTVHSGPGCAITNPMSQSAVGNVLNTDCDVNASSNLGCGVHDRSNASYGQPFNQQGGGVFAMEWSSSGISIWRFARGEVPKDLQSGTTPQPSTWTIRPSAHWSSNVCSNMNDKFSEHNIIFDITLCGDWAGSAGVFNANNACSGTCTDLVKDPTNYDNANWEIASVKLYQ</sequence>
<dbReference type="Pfam" id="PF26113">
    <property type="entry name" value="GH16_XgeA"/>
    <property type="match status" value="1"/>
</dbReference>
<protein>
    <recommendedName>
        <fullName evidence="5">GH16 domain-containing protein</fullName>
    </recommendedName>
</protein>
<dbReference type="Gene3D" id="2.60.120.200">
    <property type="match status" value="1"/>
</dbReference>
<dbReference type="CDD" id="cd02181">
    <property type="entry name" value="GH16_fungal_Lam16A_glucanase"/>
    <property type="match status" value="1"/>
</dbReference>
<accession>A0A2N5V037</accession>
<dbReference type="InterPro" id="IPR000757">
    <property type="entry name" value="Beta-glucanase-like"/>
</dbReference>
<dbReference type="InterPro" id="IPR013320">
    <property type="entry name" value="ConA-like_dom_sf"/>
</dbReference>